<sequence length="379" mass="41639">MISRRVLLQSAVAFSAFGDELPLLRTDGTLPDPAFDALRPVNPYVVGVRPHRLGGVRLEAEALGSKRVIHNYGHGGGGITLSWGCAARVVSMLEKSPPKSVAILGAGVIGLTTATELLRRFPKLQVTIYAKDLDPRSTTSWVAGGQFEPSGIYKEYEKASRREEFHALMRASHLRVKALQNGGDRQRYGIAERKNYTLDHEIPGFDKHTPRDVVPAFKRGRLPFKSLNVVGREYTTWLQNPTLLLPALIEDLKNSGVKFVAKTFASRDEVAALPDEVIVNCTGLGAKTLFNDDKLVPQRGHLVVLQKTDPRQFYFFSGGCSNFAIAYVFCRQDDVVIGGSVVANETEPGVTDSDSATFERILRNAKVLFGGQPEACEKK</sequence>
<dbReference type="EMBL" id="QFQP01000025">
    <property type="protein sequence ID" value="PZR08448.1"/>
    <property type="molecule type" value="Genomic_DNA"/>
</dbReference>
<keyword evidence="4" id="KW-0274">FAD</keyword>
<dbReference type="GO" id="GO:0003884">
    <property type="term" value="F:D-amino-acid oxidase activity"/>
    <property type="evidence" value="ECO:0007669"/>
    <property type="project" value="UniProtKB-EC"/>
</dbReference>
<reference evidence="10 11" key="1">
    <citation type="submission" date="2017-08" db="EMBL/GenBank/DDBJ databases">
        <title>Infants hospitalized years apart are colonized by the same room-sourced microbial strains.</title>
        <authorList>
            <person name="Brooks B."/>
            <person name="Olm M.R."/>
            <person name="Firek B.A."/>
            <person name="Baker R."/>
            <person name="Thomas B.C."/>
            <person name="Morowitz M.J."/>
            <person name="Banfield J.F."/>
        </authorList>
    </citation>
    <scope>NUCLEOTIDE SEQUENCE [LARGE SCALE GENOMIC DNA]</scope>
    <source>
        <strain evidence="10">S2_003_000_R2_14</strain>
    </source>
</reference>
<dbReference type="InterPro" id="IPR006076">
    <property type="entry name" value="FAD-dep_OxRdtase"/>
</dbReference>
<dbReference type="GO" id="GO:0019478">
    <property type="term" value="P:D-amino acid catabolic process"/>
    <property type="evidence" value="ECO:0007669"/>
    <property type="project" value="TreeGrafter"/>
</dbReference>
<evidence type="ECO:0000256" key="2">
    <source>
        <dbReference type="ARBA" id="ARBA00006730"/>
    </source>
</evidence>
<dbReference type="GO" id="GO:0005737">
    <property type="term" value="C:cytoplasm"/>
    <property type="evidence" value="ECO:0007669"/>
    <property type="project" value="TreeGrafter"/>
</dbReference>
<evidence type="ECO:0000256" key="6">
    <source>
        <dbReference type="ARBA" id="ARBA00039101"/>
    </source>
</evidence>
<evidence type="ECO:0000256" key="1">
    <source>
        <dbReference type="ARBA" id="ARBA00001974"/>
    </source>
</evidence>
<dbReference type="InterPro" id="IPR006181">
    <property type="entry name" value="D-amino_acid_oxidase_CS"/>
</dbReference>
<dbReference type="Gene3D" id="3.40.50.720">
    <property type="entry name" value="NAD(P)-binding Rossmann-like Domain"/>
    <property type="match status" value="2"/>
</dbReference>
<dbReference type="Pfam" id="PF01266">
    <property type="entry name" value="DAO"/>
    <property type="match status" value="1"/>
</dbReference>
<dbReference type="Proteomes" id="UP000249061">
    <property type="component" value="Unassembled WGS sequence"/>
</dbReference>
<dbReference type="InterPro" id="IPR023209">
    <property type="entry name" value="DAO"/>
</dbReference>
<evidence type="ECO:0000259" key="9">
    <source>
        <dbReference type="Pfam" id="PF01266"/>
    </source>
</evidence>
<dbReference type="PANTHER" id="PTHR11530:SF11">
    <property type="entry name" value="D-ASPARTATE OXIDASE"/>
    <property type="match status" value="1"/>
</dbReference>
<evidence type="ECO:0000313" key="11">
    <source>
        <dbReference type="Proteomes" id="UP000249061"/>
    </source>
</evidence>
<dbReference type="AlphaFoldDB" id="A0A2W5UHM0"/>
<gene>
    <name evidence="10" type="ORF">DI536_25060</name>
</gene>
<dbReference type="EC" id="1.4.3.3" evidence="6"/>
<dbReference type="SUPFAM" id="SSF51971">
    <property type="entry name" value="Nucleotide-binding domain"/>
    <property type="match status" value="1"/>
</dbReference>
<dbReference type="PROSITE" id="PS00677">
    <property type="entry name" value="DAO"/>
    <property type="match status" value="1"/>
</dbReference>
<evidence type="ECO:0000256" key="5">
    <source>
        <dbReference type="ARBA" id="ARBA00023002"/>
    </source>
</evidence>
<evidence type="ECO:0000256" key="3">
    <source>
        <dbReference type="ARBA" id="ARBA00022630"/>
    </source>
</evidence>
<organism evidence="10 11">
    <name type="scientific">Archangium gephyra</name>
    <dbReference type="NCBI Taxonomy" id="48"/>
    <lineage>
        <taxon>Bacteria</taxon>
        <taxon>Pseudomonadati</taxon>
        <taxon>Myxococcota</taxon>
        <taxon>Myxococcia</taxon>
        <taxon>Myxococcales</taxon>
        <taxon>Cystobacterineae</taxon>
        <taxon>Archangiaceae</taxon>
        <taxon>Archangium</taxon>
    </lineage>
</organism>
<dbReference type="Gene3D" id="3.30.9.10">
    <property type="entry name" value="D-Amino Acid Oxidase, subunit A, domain 2"/>
    <property type="match status" value="1"/>
</dbReference>
<dbReference type="PANTHER" id="PTHR11530">
    <property type="entry name" value="D-AMINO ACID OXIDASE"/>
    <property type="match status" value="1"/>
</dbReference>
<feature type="domain" description="FAD dependent oxidoreductase" evidence="9">
    <location>
        <begin position="101"/>
        <end position="369"/>
    </location>
</feature>
<comment type="cofactor">
    <cofactor evidence="1">
        <name>FAD</name>
        <dbReference type="ChEBI" id="CHEBI:57692"/>
    </cofactor>
</comment>
<comment type="catalytic activity">
    <reaction evidence="8">
        <text>a D-alpha-amino acid + O2 + H2O = a 2-oxocarboxylate + H2O2 + NH4(+)</text>
        <dbReference type="Rhea" id="RHEA:21816"/>
        <dbReference type="ChEBI" id="CHEBI:15377"/>
        <dbReference type="ChEBI" id="CHEBI:15379"/>
        <dbReference type="ChEBI" id="CHEBI:16240"/>
        <dbReference type="ChEBI" id="CHEBI:28938"/>
        <dbReference type="ChEBI" id="CHEBI:35179"/>
        <dbReference type="ChEBI" id="CHEBI:59871"/>
        <dbReference type="EC" id="1.4.3.3"/>
    </reaction>
    <physiologicalReaction direction="left-to-right" evidence="8">
        <dbReference type="Rhea" id="RHEA:21817"/>
    </physiologicalReaction>
</comment>
<accession>A0A2W5UHM0</accession>
<dbReference type="GO" id="GO:0071949">
    <property type="term" value="F:FAD binding"/>
    <property type="evidence" value="ECO:0007669"/>
    <property type="project" value="InterPro"/>
</dbReference>
<evidence type="ECO:0000256" key="7">
    <source>
        <dbReference type="ARBA" id="ARBA00039751"/>
    </source>
</evidence>
<protein>
    <recommendedName>
        <fullName evidence="7">D-amino-acid oxidase</fullName>
        <ecNumber evidence="6">1.4.3.3</ecNumber>
    </recommendedName>
</protein>
<evidence type="ECO:0000313" key="10">
    <source>
        <dbReference type="EMBL" id="PZR08448.1"/>
    </source>
</evidence>
<proteinExistence type="inferred from homology"/>
<keyword evidence="5" id="KW-0560">Oxidoreductase</keyword>
<keyword evidence="3" id="KW-0285">Flavoprotein</keyword>
<comment type="caution">
    <text evidence="10">The sequence shown here is derived from an EMBL/GenBank/DDBJ whole genome shotgun (WGS) entry which is preliminary data.</text>
</comment>
<comment type="similarity">
    <text evidence="2">Belongs to the DAMOX/DASOX family.</text>
</comment>
<evidence type="ECO:0000256" key="8">
    <source>
        <dbReference type="ARBA" id="ARBA00049547"/>
    </source>
</evidence>
<name>A0A2W5UHM0_9BACT</name>
<evidence type="ECO:0000256" key="4">
    <source>
        <dbReference type="ARBA" id="ARBA00022827"/>
    </source>
</evidence>